<proteinExistence type="predicted"/>
<dbReference type="Gene3D" id="1.50.10.130">
    <property type="entry name" value="Terpene synthase, N-terminal domain"/>
    <property type="match status" value="1"/>
</dbReference>
<evidence type="ECO:0000256" key="2">
    <source>
        <dbReference type="ARBA" id="ARBA00022723"/>
    </source>
</evidence>
<dbReference type="SUPFAM" id="SSF48576">
    <property type="entry name" value="Terpenoid synthases"/>
    <property type="match status" value="1"/>
</dbReference>
<dbReference type="GO" id="GO:0000287">
    <property type="term" value="F:magnesium ion binding"/>
    <property type="evidence" value="ECO:0007669"/>
    <property type="project" value="InterPro"/>
</dbReference>
<feature type="domain" description="Terpene synthase metal-binding" evidence="4">
    <location>
        <begin position="287"/>
        <end position="512"/>
    </location>
</feature>
<dbReference type="PANTHER" id="PTHR31225">
    <property type="entry name" value="OS04G0344100 PROTEIN-RELATED"/>
    <property type="match status" value="1"/>
</dbReference>
<reference evidence="5" key="1">
    <citation type="submission" date="2023-08" db="EMBL/GenBank/DDBJ databases">
        <title>A de novo genome assembly of Solanum verrucosum Schlechtendal, a Mexican diploid species geographically isolated from the other diploid A-genome species in potato relatives.</title>
        <authorList>
            <person name="Hosaka K."/>
        </authorList>
    </citation>
    <scope>NUCLEOTIDE SEQUENCE</scope>
    <source>
        <tissue evidence="5">Young leaves</tissue>
    </source>
</reference>
<dbReference type="SFLD" id="SFLDG01019">
    <property type="entry name" value="Terpene_Cyclase_Like_1_C_Termi"/>
    <property type="match status" value="1"/>
</dbReference>
<dbReference type="GO" id="GO:0016102">
    <property type="term" value="P:diterpenoid biosynthetic process"/>
    <property type="evidence" value="ECO:0007669"/>
    <property type="project" value="InterPro"/>
</dbReference>
<dbReference type="CDD" id="cd00684">
    <property type="entry name" value="Terpene_cyclase_plant_C1"/>
    <property type="match status" value="1"/>
</dbReference>
<dbReference type="Pfam" id="PF01397">
    <property type="entry name" value="Terpene_synth"/>
    <property type="match status" value="1"/>
</dbReference>
<dbReference type="InterPro" id="IPR001906">
    <property type="entry name" value="Terpene_synth_N"/>
</dbReference>
<dbReference type="Proteomes" id="UP001234989">
    <property type="component" value="Chromosome 3"/>
</dbReference>
<comment type="pathway">
    <text evidence="1">Secondary metabolite biosynthesis; terpenoid biosynthesis.</text>
</comment>
<dbReference type="EMBL" id="CP133614">
    <property type="protein sequence ID" value="WMV20631.1"/>
    <property type="molecule type" value="Genomic_DNA"/>
</dbReference>
<evidence type="ECO:0000259" key="3">
    <source>
        <dbReference type="Pfam" id="PF01397"/>
    </source>
</evidence>
<organism evidence="5 6">
    <name type="scientific">Solanum verrucosum</name>
    <dbReference type="NCBI Taxonomy" id="315347"/>
    <lineage>
        <taxon>Eukaryota</taxon>
        <taxon>Viridiplantae</taxon>
        <taxon>Streptophyta</taxon>
        <taxon>Embryophyta</taxon>
        <taxon>Tracheophyta</taxon>
        <taxon>Spermatophyta</taxon>
        <taxon>Magnoliopsida</taxon>
        <taxon>eudicotyledons</taxon>
        <taxon>Gunneridae</taxon>
        <taxon>Pentapetalae</taxon>
        <taxon>asterids</taxon>
        <taxon>lamiids</taxon>
        <taxon>Solanales</taxon>
        <taxon>Solanaceae</taxon>
        <taxon>Solanoideae</taxon>
        <taxon>Solaneae</taxon>
        <taxon>Solanum</taxon>
    </lineage>
</organism>
<name>A0AAF0TIH0_SOLVR</name>
<sequence length="568" mass="65679">MACRYILSVIPTMQTQKLHTLSIKNQIQPETKVSSYKPNIWKYDHLLSLTTQYSVSIFKFNRLSKSKCLRIFSKKKYQIEAEKLKEEVMSCTFSKSDTPVALLELVDEIDKFGLTNYFDVQTKAALEKTIMCMKSSSSTKENKDLYATALCFRLLRQHGYYASQDMLKELFDSKGTKKMSDIKTLLELLEGSYLSMDGENLLNDIRLFTTNNLMNTSFTTNNKENLSNYFPLAWRVRWYDVRRHITMFAQQGNNNTNQVLLNLAKLNFNIIQATHLKDLKDVIRWWRDLDIVEDLFFTRDRIVECFYFAGGIGSKPEDGSIRKWVTKVFQLVLIIDDVFDIYGSLADAQQFTHAINKALYDTVEEISAEIDDQQKGCCPSAFARLKQGWLNFCKAMLVEAKWYNEGHIPTLEEYLNNGWISSTVPLLSDYVIYGFTNNKITNESLDSSKNFQEIIYHTSVIFRLCNDQGTSTVELERGDVASSIICYMQQENVSEDVAREHIESLILDSWKKINYHFNTLSMSHREIAKHVINIARMGHVMYQFGDGFGVQDGKTRDHILSNLMEPIT</sequence>
<dbReference type="Pfam" id="PF03936">
    <property type="entry name" value="Terpene_synth_C"/>
    <property type="match status" value="1"/>
</dbReference>
<dbReference type="SUPFAM" id="SSF48239">
    <property type="entry name" value="Terpenoid cyclases/Protein prenyltransferases"/>
    <property type="match status" value="1"/>
</dbReference>
<feature type="domain" description="Terpene synthase N-terminal" evidence="3">
    <location>
        <begin position="65"/>
        <end position="222"/>
    </location>
</feature>
<dbReference type="InterPro" id="IPR034741">
    <property type="entry name" value="Terpene_cyclase-like_1_C"/>
</dbReference>
<dbReference type="GO" id="GO:0010333">
    <property type="term" value="F:terpene synthase activity"/>
    <property type="evidence" value="ECO:0007669"/>
    <property type="project" value="InterPro"/>
</dbReference>
<gene>
    <name evidence="5" type="ORF">MTR67_014016</name>
</gene>
<evidence type="ECO:0000256" key="1">
    <source>
        <dbReference type="ARBA" id="ARBA00004721"/>
    </source>
</evidence>
<dbReference type="InterPro" id="IPR050148">
    <property type="entry name" value="Terpene_synthase-like"/>
</dbReference>
<keyword evidence="2" id="KW-0479">Metal-binding</keyword>
<evidence type="ECO:0000313" key="5">
    <source>
        <dbReference type="EMBL" id="WMV20631.1"/>
    </source>
</evidence>
<accession>A0AAF0TIH0</accession>
<dbReference type="InterPro" id="IPR008949">
    <property type="entry name" value="Isoprenoid_synthase_dom_sf"/>
</dbReference>
<dbReference type="PANTHER" id="PTHR31225:SF132">
    <property type="entry name" value="ALPHA-FARNESENE SYNTHASE"/>
    <property type="match status" value="1"/>
</dbReference>
<dbReference type="InterPro" id="IPR005630">
    <property type="entry name" value="Terpene_synthase_metal-bd"/>
</dbReference>
<evidence type="ECO:0000313" key="6">
    <source>
        <dbReference type="Proteomes" id="UP001234989"/>
    </source>
</evidence>
<dbReference type="InterPro" id="IPR044814">
    <property type="entry name" value="Terpene_cyclase_plant_C1"/>
</dbReference>
<dbReference type="InterPro" id="IPR036965">
    <property type="entry name" value="Terpene_synth_N_sf"/>
</dbReference>
<protein>
    <submittedName>
        <fullName evidence="5">Uncharacterized protein</fullName>
    </submittedName>
</protein>
<dbReference type="AlphaFoldDB" id="A0AAF0TIH0"/>
<dbReference type="Gene3D" id="1.10.600.10">
    <property type="entry name" value="Farnesyl Diphosphate Synthase"/>
    <property type="match status" value="1"/>
</dbReference>
<evidence type="ECO:0000259" key="4">
    <source>
        <dbReference type="Pfam" id="PF03936"/>
    </source>
</evidence>
<dbReference type="InterPro" id="IPR008930">
    <property type="entry name" value="Terpenoid_cyclase/PrenylTrfase"/>
</dbReference>
<keyword evidence="6" id="KW-1185">Reference proteome</keyword>
<dbReference type="SFLD" id="SFLDS00005">
    <property type="entry name" value="Isoprenoid_Synthase_Type_I"/>
    <property type="match status" value="1"/>
</dbReference>